<gene>
    <name evidence="1" type="ORF">V3390_03565</name>
</gene>
<comment type="caution">
    <text evidence="1">The sequence shown here is derived from an EMBL/GenBank/DDBJ whole genome shotgun (WGS) entry which is preliminary data.</text>
</comment>
<dbReference type="Proteomes" id="UP001356170">
    <property type="component" value="Unassembled WGS sequence"/>
</dbReference>
<evidence type="ECO:0000313" key="2">
    <source>
        <dbReference type="Proteomes" id="UP001356170"/>
    </source>
</evidence>
<sequence length="90" mass="9240">MGVVQSAKKKGFMGRSGELNINLSYVLVNGVRVPLRSSQGSEGEGRIGTAVALTVLFGPIGLLKRGLDITVPAGQTLTATVDASTELATP</sequence>
<reference evidence="1 2" key="1">
    <citation type="submission" date="2024-01" db="EMBL/GenBank/DDBJ databases">
        <title>Novel species of the genus Luteimonas isolated from rivers.</title>
        <authorList>
            <person name="Lu H."/>
        </authorList>
    </citation>
    <scope>NUCLEOTIDE SEQUENCE [LARGE SCALE GENOMIC DNA]</scope>
    <source>
        <strain evidence="1 2">FXH3W</strain>
    </source>
</reference>
<keyword evidence="2" id="KW-1185">Reference proteome</keyword>
<dbReference type="EMBL" id="JAZHBO010000001">
    <property type="protein sequence ID" value="MEF2155311.1"/>
    <property type="molecule type" value="Genomic_DNA"/>
</dbReference>
<name>A0ABU7UXR6_9GAMM</name>
<dbReference type="RefSeq" id="WP_331703380.1">
    <property type="nucleotide sequence ID" value="NZ_JAZHBO010000001.1"/>
</dbReference>
<accession>A0ABU7UXR6</accession>
<proteinExistence type="predicted"/>
<evidence type="ECO:0000313" key="1">
    <source>
        <dbReference type="EMBL" id="MEF2155311.1"/>
    </source>
</evidence>
<protein>
    <submittedName>
        <fullName evidence="1">Uncharacterized protein</fullName>
    </submittedName>
</protein>
<organism evidence="1 2">
    <name type="scientific">Aquilutibacter rugosus</name>
    <dbReference type="NCBI Taxonomy" id="3115820"/>
    <lineage>
        <taxon>Bacteria</taxon>
        <taxon>Pseudomonadati</taxon>
        <taxon>Pseudomonadota</taxon>
        <taxon>Gammaproteobacteria</taxon>
        <taxon>Lysobacterales</taxon>
        <taxon>Lysobacteraceae</taxon>
        <taxon>Aquilutibacter</taxon>
    </lineage>
</organism>